<evidence type="ECO:0000259" key="2">
    <source>
        <dbReference type="PROSITE" id="PS50041"/>
    </source>
</evidence>
<dbReference type="PANTHER" id="PTHR22803">
    <property type="entry name" value="MANNOSE, PHOSPHOLIPASE, LECTIN RECEPTOR RELATED"/>
    <property type="match status" value="1"/>
</dbReference>
<dbReference type="InterPro" id="IPR001304">
    <property type="entry name" value="C-type_lectin-like"/>
</dbReference>
<keyword evidence="1" id="KW-0732">Signal</keyword>
<protein>
    <submittedName>
        <fullName evidence="4">C-type lectin Cal-like</fullName>
    </submittedName>
</protein>
<proteinExistence type="predicted"/>
<dbReference type="SMART" id="SM00034">
    <property type="entry name" value="CLECT"/>
    <property type="match status" value="1"/>
</dbReference>
<dbReference type="InterPro" id="IPR050111">
    <property type="entry name" value="C-type_lectin/snaclec_domain"/>
</dbReference>
<keyword evidence="3" id="KW-1185">Reference proteome</keyword>
<dbReference type="InterPro" id="IPR016186">
    <property type="entry name" value="C-type_lectin-like/link_sf"/>
</dbReference>
<dbReference type="RefSeq" id="XP_011501789.1">
    <property type="nucleotide sequence ID" value="XM_011503487.1"/>
</dbReference>
<dbReference type="GeneID" id="105365349"/>
<name>A0AAJ6YPE9_9HYME</name>
<dbReference type="KEGG" id="csol:105365349"/>
<dbReference type="Proteomes" id="UP000695007">
    <property type="component" value="Unplaced"/>
</dbReference>
<evidence type="ECO:0000313" key="3">
    <source>
        <dbReference type="Proteomes" id="UP000695007"/>
    </source>
</evidence>
<feature type="signal peptide" evidence="1">
    <location>
        <begin position="1"/>
        <end position="25"/>
    </location>
</feature>
<sequence length="218" mass="24819">MEIQLLNRAFVVCFVMLPRMAFVKGHDFNVKTASTTTEKSALVGSLENIVTEVQSMKARIDKILIETSTTNFIEKTRHNVLAEKGYRFTSGIGYHRLYTTKLTWHDALHFCRKEKAHLAVIDSSAEGQALGEIIKELIPSETDGQSIAYIGIHDYCRTGSWITIFFNIVDEHTEYIRWQEGSPNYIFGQEQCAAIDTNGYISTLECLSKRAFFCEMQL</sequence>
<dbReference type="Gene3D" id="3.10.100.10">
    <property type="entry name" value="Mannose-Binding Protein A, subunit A"/>
    <property type="match status" value="1"/>
</dbReference>
<organism evidence="3 4">
    <name type="scientific">Ceratosolen solmsi marchali</name>
    <dbReference type="NCBI Taxonomy" id="326594"/>
    <lineage>
        <taxon>Eukaryota</taxon>
        <taxon>Metazoa</taxon>
        <taxon>Ecdysozoa</taxon>
        <taxon>Arthropoda</taxon>
        <taxon>Hexapoda</taxon>
        <taxon>Insecta</taxon>
        <taxon>Pterygota</taxon>
        <taxon>Neoptera</taxon>
        <taxon>Endopterygota</taxon>
        <taxon>Hymenoptera</taxon>
        <taxon>Apocrita</taxon>
        <taxon>Proctotrupomorpha</taxon>
        <taxon>Chalcidoidea</taxon>
        <taxon>Agaonidae</taxon>
        <taxon>Agaoninae</taxon>
        <taxon>Ceratosolen</taxon>
    </lineage>
</organism>
<gene>
    <name evidence="4" type="primary">LOC105365349</name>
</gene>
<dbReference type="PROSITE" id="PS50041">
    <property type="entry name" value="C_TYPE_LECTIN_2"/>
    <property type="match status" value="1"/>
</dbReference>
<feature type="chain" id="PRO_5042530094" evidence="1">
    <location>
        <begin position="26"/>
        <end position="218"/>
    </location>
</feature>
<evidence type="ECO:0000313" key="4">
    <source>
        <dbReference type="RefSeq" id="XP_011501789.1"/>
    </source>
</evidence>
<dbReference type="Pfam" id="PF00059">
    <property type="entry name" value="Lectin_C"/>
    <property type="match status" value="1"/>
</dbReference>
<feature type="domain" description="C-type lectin" evidence="2">
    <location>
        <begin position="89"/>
        <end position="215"/>
    </location>
</feature>
<evidence type="ECO:0000256" key="1">
    <source>
        <dbReference type="SAM" id="SignalP"/>
    </source>
</evidence>
<dbReference type="AlphaFoldDB" id="A0AAJ6YPE9"/>
<dbReference type="CDD" id="cd00037">
    <property type="entry name" value="CLECT"/>
    <property type="match status" value="1"/>
</dbReference>
<dbReference type="InterPro" id="IPR016187">
    <property type="entry name" value="CTDL_fold"/>
</dbReference>
<dbReference type="SUPFAM" id="SSF56436">
    <property type="entry name" value="C-type lectin-like"/>
    <property type="match status" value="1"/>
</dbReference>
<accession>A0AAJ6YPE9</accession>
<reference evidence="4" key="1">
    <citation type="submission" date="2025-08" db="UniProtKB">
        <authorList>
            <consortium name="RefSeq"/>
        </authorList>
    </citation>
    <scope>IDENTIFICATION</scope>
</reference>